<evidence type="ECO:0000256" key="2">
    <source>
        <dbReference type="SAM" id="Coils"/>
    </source>
</evidence>
<accession>A0A0D3AN62</accession>
<evidence type="ECO:0008006" key="6">
    <source>
        <dbReference type="Google" id="ProtNLM"/>
    </source>
</evidence>
<name>A0A0D3AN62_BRAOL</name>
<evidence type="ECO:0000256" key="3">
    <source>
        <dbReference type="SAM" id="MobiDB-lite"/>
    </source>
</evidence>
<dbReference type="Gramene" id="Bo2g051200.1">
    <property type="protein sequence ID" value="Bo2g051200.1"/>
    <property type="gene ID" value="Bo2g051200"/>
</dbReference>
<dbReference type="eggNOG" id="ENOG502QSHK">
    <property type="taxonomic scope" value="Eukaryota"/>
</dbReference>
<dbReference type="PANTHER" id="PTHR31088">
    <property type="entry name" value="MEMBRANE-ASSOCIATED PROTEIN VIPP1, CHLOROPLASTIC"/>
    <property type="match status" value="1"/>
</dbReference>
<dbReference type="Pfam" id="PF04012">
    <property type="entry name" value="PspA_IM30"/>
    <property type="match status" value="1"/>
</dbReference>
<reference evidence="4" key="2">
    <citation type="submission" date="2015-03" db="UniProtKB">
        <authorList>
            <consortium name="EnsemblPlants"/>
        </authorList>
    </citation>
    <scope>IDENTIFICATION</scope>
</reference>
<protein>
    <recommendedName>
        <fullName evidence="6">PspA/IM30 family protein</fullName>
    </recommendedName>
</protein>
<dbReference type="GO" id="GO:0016050">
    <property type="term" value="P:vesicle organization"/>
    <property type="evidence" value="ECO:0007669"/>
    <property type="project" value="EnsemblPlants"/>
</dbReference>
<dbReference type="STRING" id="109376.A0A0D3AN62"/>
<keyword evidence="5" id="KW-1185">Reference proteome</keyword>
<dbReference type="GO" id="GO:0009507">
    <property type="term" value="C:chloroplast"/>
    <property type="evidence" value="ECO:0007669"/>
    <property type="project" value="TreeGrafter"/>
</dbReference>
<dbReference type="OMA" id="MIFRAKA"/>
<evidence type="ECO:0000256" key="1">
    <source>
        <dbReference type="ARBA" id="ARBA00043985"/>
    </source>
</evidence>
<proteinExistence type="inferred from homology"/>
<evidence type="ECO:0000313" key="4">
    <source>
        <dbReference type="EnsemblPlants" id="Bo2g051200.1"/>
    </source>
</evidence>
<dbReference type="PANTHER" id="PTHR31088:SF12">
    <property type="entry name" value="MEMBRANE-ASSOCIATED PROTEIN VIPP1, CHLOROPLASTIC"/>
    <property type="match status" value="1"/>
</dbReference>
<dbReference type="Proteomes" id="UP000032141">
    <property type="component" value="Chromosome C2"/>
</dbReference>
<feature type="region of interest" description="Disordered" evidence="3">
    <location>
        <begin position="317"/>
        <end position="341"/>
    </location>
</feature>
<reference evidence="4 5" key="1">
    <citation type="journal article" date="2014" name="Genome Biol.">
        <title>Transcriptome and methylome profiling reveals relics of genome dominance in the mesopolyploid Brassica oleracea.</title>
        <authorList>
            <person name="Parkin I.A."/>
            <person name="Koh C."/>
            <person name="Tang H."/>
            <person name="Robinson S.J."/>
            <person name="Kagale S."/>
            <person name="Clarke W.E."/>
            <person name="Town C.D."/>
            <person name="Nixon J."/>
            <person name="Krishnakumar V."/>
            <person name="Bidwell S.L."/>
            <person name="Denoeud F."/>
            <person name="Belcram H."/>
            <person name="Links M.G."/>
            <person name="Just J."/>
            <person name="Clarke C."/>
            <person name="Bender T."/>
            <person name="Huebert T."/>
            <person name="Mason A.S."/>
            <person name="Pires J.C."/>
            <person name="Barker G."/>
            <person name="Moore J."/>
            <person name="Walley P.G."/>
            <person name="Manoli S."/>
            <person name="Batley J."/>
            <person name="Edwards D."/>
            <person name="Nelson M.N."/>
            <person name="Wang X."/>
            <person name="Paterson A.H."/>
            <person name="King G."/>
            <person name="Bancroft I."/>
            <person name="Chalhoub B."/>
            <person name="Sharpe A.G."/>
        </authorList>
    </citation>
    <scope>NUCLEOTIDE SEQUENCE</scope>
    <source>
        <strain evidence="4 5">cv. TO1000</strain>
    </source>
</reference>
<sequence length="361" mass="39596">LKGKSRKHPVALDTTNIGIEPLSTSHQIPLFSSAIEMALKASPVAGLFPPLRPTASTSNRPCSLRVLPLRTSFFGNSGGALRVNELRLACANRLKCNAHGPTMNLFERFSRVVKSYANALISSFEDPEKILEQTVIEMNSDLTKMRQATAQVLASQKQLENKYKASKQSSDDWYKRAQLALAKGDEDLAREALKRRKSFADNAAALKTQLDQQKGVVDNLVSNTRLLESKIQEAKAKKDTLLARARTAKTATKVQEMIGTVNTSGALSAFEKMEEKVMAMESEADALTQIGTDELEGKFQMLETSSVDDDLAKLKNELSGGSKKGELPPGRSTVAASTGYPFKDSEIENELNELRRKANDF</sequence>
<keyword evidence="2" id="KW-0175">Coiled coil</keyword>
<dbReference type="GO" id="GO:0010027">
    <property type="term" value="P:thylakoid membrane organization"/>
    <property type="evidence" value="ECO:0007669"/>
    <property type="project" value="EnsemblPlants"/>
</dbReference>
<evidence type="ECO:0000313" key="5">
    <source>
        <dbReference type="Proteomes" id="UP000032141"/>
    </source>
</evidence>
<dbReference type="HOGENOM" id="CLU_056466_0_0_1"/>
<comment type="similarity">
    <text evidence="1">Belongs to the PspA/Vipp/IM30 family.</text>
</comment>
<dbReference type="AlphaFoldDB" id="A0A0D3AN62"/>
<feature type="coiled-coil region" evidence="2">
    <location>
        <begin position="217"/>
        <end position="290"/>
    </location>
</feature>
<dbReference type="EnsemblPlants" id="Bo2g051200.1">
    <property type="protein sequence ID" value="Bo2g051200.1"/>
    <property type="gene ID" value="Bo2g051200"/>
</dbReference>
<dbReference type="InterPro" id="IPR007157">
    <property type="entry name" value="PspA_VIPP1"/>
</dbReference>
<organism evidence="4 5">
    <name type="scientific">Brassica oleracea var. oleracea</name>
    <dbReference type="NCBI Taxonomy" id="109376"/>
    <lineage>
        <taxon>Eukaryota</taxon>
        <taxon>Viridiplantae</taxon>
        <taxon>Streptophyta</taxon>
        <taxon>Embryophyta</taxon>
        <taxon>Tracheophyta</taxon>
        <taxon>Spermatophyta</taxon>
        <taxon>Magnoliopsida</taxon>
        <taxon>eudicotyledons</taxon>
        <taxon>Gunneridae</taxon>
        <taxon>Pentapetalae</taxon>
        <taxon>rosids</taxon>
        <taxon>malvids</taxon>
        <taxon>Brassicales</taxon>
        <taxon>Brassicaceae</taxon>
        <taxon>Brassiceae</taxon>
        <taxon>Brassica</taxon>
    </lineage>
</organism>